<comment type="caution">
    <text evidence="1">The sequence shown here is derived from an EMBL/GenBank/DDBJ whole genome shotgun (WGS) entry which is preliminary data.</text>
</comment>
<gene>
    <name evidence="1" type="ORF">PXEA_LOCUS1226</name>
</gene>
<dbReference type="Proteomes" id="UP000784294">
    <property type="component" value="Unassembled WGS sequence"/>
</dbReference>
<protein>
    <submittedName>
        <fullName evidence="1">Uncharacterized protein</fullName>
    </submittedName>
</protein>
<sequence>MSRFLFPLHQAAPSQPPRFMLPYAVGGAPSQPGSHLTQLGQPSLPHKHMIAPMADYYAIQGTTVPAPGSLVSSVPNAIPSSSYGQPYIPAGYDPGIGEPTK</sequence>
<organism evidence="1 2">
    <name type="scientific">Protopolystoma xenopodis</name>
    <dbReference type="NCBI Taxonomy" id="117903"/>
    <lineage>
        <taxon>Eukaryota</taxon>
        <taxon>Metazoa</taxon>
        <taxon>Spiralia</taxon>
        <taxon>Lophotrochozoa</taxon>
        <taxon>Platyhelminthes</taxon>
        <taxon>Monogenea</taxon>
        <taxon>Polyopisthocotylea</taxon>
        <taxon>Polystomatidea</taxon>
        <taxon>Polystomatidae</taxon>
        <taxon>Protopolystoma</taxon>
    </lineage>
</organism>
<reference evidence="1" key="1">
    <citation type="submission" date="2018-11" db="EMBL/GenBank/DDBJ databases">
        <authorList>
            <consortium name="Pathogen Informatics"/>
        </authorList>
    </citation>
    <scope>NUCLEOTIDE SEQUENCE</scope>
</reference>
<accession>A0A448WBL7</accession>
<keyword evidence="2" id="KW-1185">Reference proteome</keyword>
<evidence type="ECO:0000313" key="2">
    <source>
        <dbReference type="Proteomes" id="UP000784294"/>
    </source>
</evidence>
<dbReference type="AlphaFoldDB" id="A0A448WBL7"/>
<evidence type="ECO:0000313" key="1">
    <source>
        <dbReference type="EMBL" id="VEL07786.1"/>
    </source>
</evidence>
<dbReference type="EMBL" id="CAAALY010002469">
    <property type="protein sequence ID" value="VEL07786.1"/>
    <property type="molecule type" value="Genomic_DNA"/>
</dbReference>
<proteinExistence type="predicted"/>
<name>A0A448WBL7_9PLAT</name>